<dbReference type="PANTHER" id="PTHR30143">
    <property type="entry name" value="ACID HYDRATASE"/>
    <property type="match status" value="1"/>
</dbReference>
<evidence type="ECO:0000313" key="2">
    <source>
        <dbReference type="Proteomes" id="UP000315353"/>
    </source>
</evidence>
<dbReference type="GO" id="GO:0005737">
    <property type="term" value="C:cytoplasm"/>
    <property type="evidence" value="ECO:0007669"/>
    <property type="project" value="TreeGrafter"/>
</dbReference>
<evidence type="ECO:0008006" key="3">
    <source>
        <dbReference type="Google" id="ProtNLM"/>
    </source>
</evidence>
<dbReference type="AlphaFoldDB" id="A0AB73B6F3"/>
<dbReference type="InterPro" id="IPR050772">
    <property type="entry name" value="Hydratase-Decarb/MhpD_sf"/>
</dbReference>
<proteinExistence type="predicted"/>
<sequence>MTSPRLTARAILVDPRPLDLGAGLDCSAPSAQSLLRAQPGPLTEIEATLSRDGQEYSVGRGADVLGHPLLPLVWLAHTLHEHGSSLRAGQTVLTGSFCAAVPLRAGSHIRADYGAYGALDIECV</sequence>
<accession>A0AB73B6F3</accession>
<comment type="caution">
    <text evidence="1">The sequence shown here is derived from an EMBL/GenBank/DDBJ whole genome shotgun (WGS) entry which is preliminary data.</text>
</comment>
<dbReference type="GeneID" id="82879458"/>
<dbReference type="PANTHER" id="PTHR30143:SF0">
    <property type="entry name" value="2-KETO-4-PENTENOATE HYDRATASE"/>
    <property type="match status" value="1"/>
</dbReference>
<name>A0AB73B6F3_CORFL</name>
<reference evidence="1 2" key="1">
    <citation type="submission" date="2019-06" db="EMBL/GenBank/DDBJ databases">
        <title>Whole genome shotgun sequence of Corynebacterium flavescens NBRC 14136.</title>
        <authorList>
            <person name="Hosoyama A."/>
            <person name="Uohara A."/>
            <person name="Ohji S."/>
            <person name="Ichikawa N."/>
        </authorList>
    </citation>
    <scope>NUCLEOTIDE SEQUENCE [LARGE SCALE GENOMIC DNA]</scope>
    <source>
        <strain evidence="1 2">NBRC 14136</strain>
    </source>
</reference>
<dbReference type="GO" id="GO:0008684">
    <property type="term" value="F:2-oxopent-4-enoate hydratase activity"/>
    <property type="evidence" value="ECO:0007669"/>
    <property type="project" value="TreeGrafter"/>
</dbReference>
<dbReference type="Proteomes" id="UP000315353">
    <property type="component" value="Unassembled WGS sequence"/>
</dbReference>
<dbReference type="Gene3D" id="3.90.850.10">
    <property type="entry name" value="Fumarylacetoacetase-like, C-terminal domain"/>
    <property type="match status" value="1"/>
</dbReference>
<dbReference type="EMBL" id="BJNB01000007">
    <property type="protein sequence ID" value="GEB97230.1"/>
    <property type="molecule type" value="Genomic_DNA"/>
</dbReference>
<dbReference type="SUPFAM" id="SSF56529">
    <property type="entry name" value="FAH"/>
    <property type="match status" value="1"/>
</dbReference>
<protein>
    <recommendedName>
        <fullName evidence="3">2-keto-4-pentenoate hydratase</fullName>
    </recommendedName>
</protein>
<dbReference type="InterPro" id="IPR036663">
    <property type="entry name" value="Fumarylacetoacetase_C_sf"/>
</dbReference>
<evidence type="ECO:0000313" key="1">
    <source>
        <dbReference type="EMBL" id="GEB97230.1"/>
    </source>
</evidence>
<dbReference type="RefSeq" id="WP_075729053.1">
    <property type="nucleotide sequence ID" value="NZ_BJNB01000007.1"/>
</dbReference>
<organism evidence="1 2">
    <name type="scientific">Corynebacterium flavescens</name>
    <dbReference type="NCBI Taxonomy" id="28028"/>
    <lineage>
        <taxon>Bacteria</taxon>
        <taxon>Bacillati</taxon>
        <taxon>Actinomycetota</taxon>
        <taxon>Actinomycetes</taxon>
        <taxon>Mycobacteriales</taxon>
        <taxon>Corynebacteriaceae</taxon>
        <taxon>Corynebacterium</taxon>
    </lineage>
</organism>
<gene>
    <name evidence="1" type="ORF">CFL01nite_07250</name>
</gene>